<dbReference type="InterPro" id="IPR013728">
    <property type="entry name" value="BT_3987-like_N"/>
</dbReference>
<dbReference type="InterPro" id="IPR017853">
    <property type="entry name" value="GH"/>
</dbReference>
<keyword evidence="1" id="KW-0732">Signal</keyword>
<dbReference type="PROSITE" id="PS51257">
    <property type="entry name" value="PROKAR_LIPOPROTEIN"/>
    <property type="match status" value="1"/>
</dbReference>
<dbReference type="Pfam" id="PF08522">
    <property type="entry name" value="BT_3987-like_N"/>
    <property type="match status" value="1"/>
</dbReference>
<evidence type="ECO:0000313" key="3">
    <source>
        <dbReference type="EMBL" id="MBB4037741.1"/>
    </source>
</evidence>
<dbReference type="Proteomes" id="UP000555103">
    <property type="component" value="Unassembled WGS sequence"/>
</dbReference>
<dbReference type="AlphaFoldDB" id="A0A840CRR6"/>
<dbReference type="EMBL" id="JACIEP010000017">
    <property type="protein sequence ID" value="MBB4037741.1"/>
    <property type="molecule type" value="Genomic_DNA"/>
</dbReference>
<dbReference type="Gene3D" id="3.20.20.80">
    <property type="entry name" value="Glycosidases"/>
    <property type="match status" value="1"/>
</dbReference>
<feature type="domain" description="BT-3987-like N-terminal" evidence="2">
    <location>
        <begin position="57"/>
        <end position="161"/>
    </location>
</feature>
<comment type="caution">
    <text evidence="3">The sequence shown here is derived from an EMBL/GenBank/DDBJ whole genome shotgun (WGS) entry which is preliminary data.</text>
</comment>
<dbReference type="SUPFAM" id="SSF51445">
    <property type="entry name" value="(Trans)glycosidases"/>
    <property type="match status" value="1"/>
</dbReference>
<dbReference type="Gene3D" id="2.60.40.1740">
    <property type="entry name" value="hypothetical protein (bacova_03559)"/>
    <property type="match status" value="1"/>
</dbReference>
<evidence type="ECO:0000259" key="2">
    <source>
        <dbReference type="Pfam" id="PF08522"/>
    </source>
</evidence>
<feature type="chain" id="PRO_5032600244" description="BT-3987-like N-terminal domain-containing protein" evidence="1">
    <location>
        <begin position="27"/>
        <end position="465"/>
    </location>
</feature>
<organism evidence="3 4">
    <name type="scientific">Dysgonomonas hofstadii</name>
    <dbReference type="NCBI Taxonomy" id="637886"/>
    <lineage>
        <taxon>Bacteria</taxon>
        <taxon>Pseudomonadati</taxon>
        <taxon>Bacteroidota</taxon>
        <taxon>Bacteroidia</taxon>
        <taxon>Bacteroidales</taxon>
        <taxon>Dysgonomonadaceae</taxon>
        <taxon>Dysgonomonas</taxon>
    </lineage>
</organism>
<evidence type="ECO:0000256" key="1">
    <source>
        <dbReference type="SAM" id="SignalP"/>
    </source>
</evidence>
<reference evidence="3 4" key="1">
    <citation type="submission" date="2020-08" db="EMBL/GenBank/DDBJ databases">
        <title>Genomic Encyclopedia of Type Strains, Phase IV (KMG-IV): sequencing the most valuable type-strain genomes for metagenomic binning, comparative biology and taxonomic classification.</title>
        <authorList>
            <person name="Goeker M."/>
        </authorList>
    </citation>
    <scope>NUCLEOTIDE SEQUENCE [LARGE SCALE GENOMIC DNA]</scope>
    <source>
        <strain evidence="3 4">DSM 104969</strain>
    </source>
</reference>
<sequence>MKQYLKLRIYVLVPALLAIMSLSVSCTDDIVVTNGDYSKYEAANHPYGYIKNAIAPAERLVDLYQTDVEKQIEVGITKSMDRAVDMKITIDESILTAYNSANKQDFAMLPVSLVTIGQDGVVVIPPGYNKSEPVKITISPSANLVEGTTYVIPLRISTDDAEVKLTETQEQYLFFVVAQGERLDPNKSAGYKVLSCMETGDADPRIHCEFFLSNEGKPLFDIVALFSANMNYNASTGKVYIHMNNSIGPILNNRDRYIKPLQDMGIKVLMGLMGNHDPAGVSHLQESTAIEFIETQVKPAVEAYGLDGIFWDDEYTSPNASIPGFSTASKANASRLIFEAKRAMPDKLNVVFAYSTINGLNEVDGVKAGEYVDYFTSNYGSTVAISSFAGSTTKQGMPRPYEFALGTTGSPSTIVSGNWGGIMVFALSEHRTNWNSFGLPALRTIASTMFNDELYYTGKSYPVEW</sequence>
<gene>
    <name evidence="3" type="ORF">GGR21_003662</name>
</gene>
<protein>
    <recommendedName>
        <fullName evidence="2">BT-3987-like N-terminal domain-containing protein</fullName>
    </recommendedName>
</protein>
<dbReference type="RefSeq" id="WP_183308569.1">
    <property type="nucleotide sequence ID" value="NZ_JACIEP010000017.1"/>
</dbReference>
<name>A0A840CRR6_9BACT</name>
<evidence type="ECO:0000313" key="4">
    <source>
        <dbReference type="Proteomes" id="UP000555103"/>
    </source>
</evidence>
<keyword evidence="4" id="KW-1185">Reference proteome</keyword>
<feature type="signal peptide" evidence="1">
    <location>
        <begin position="1"/>
        <end position="26"/>
    </location>
</feature>
<accession>A0A840CRR6</accession>
<proteinExistence type="predicted"/>